<accession>A0A7U3VPR3</accession>
<proteinExistence type="predicted"/>
<keyword evidence="1" id="KW-0812">Transmembrane</keyword>
<evidence type="ECO:0000256" key="1">
    <source>
        <dbReference type="SAM" id="Phobius"/>
    </source>
</evidence>
<gene>
    <name evidence="2" type="ORF">RVR_5401</name>
</gene>
<keyword evidence="1" id="KW-1133">Transmembrane helix</keyword>
<evidence type="ECO:0000313" key="3">
    <source>
        <dbReference type="Proteomes" id="UP000595703"/>
    </source>
</evidence>
<reference evidence="2 3" key="2">
    <citation type="journal article" date="2011" name="J. Antibiot.">
        <title>Furaquinocins I and J: novel polyketide isoprenoid hybrid compounds from Streptomyces reveromyceticus SN-593.</title>
        <authorList>
            <person name="Panthee S."/>
            <person name="Takahashi S."/>
            <person name="Takagi H."/>
            <person name="Nogawa T."/>
            <person name="Oowada E."/>
            <person name="Uramoto M."/>
            <person name="Osada H."/>
        </authorList>
    </citation>
    <scope>NUCLEOTIDE SEQUENCE [LARGE SCALE GENOMIC DNA]</scope>
    <source>
        <strain evidence="2 3">SN-593</strain>
    </source>
</reference>
<feature type="transmembrane region" description="Helical" evidence="1">
    <location>
        <begin position="30"/>
        <end position="53"/>
    </location>
</feature>
<dbReference type="KEGG" id="arev:RVR_5401"/>
<protein>
    <submittedName>
        <fullName evidence="2">Uncharacterized protein</fullName>
    </submittedName>
</protein>
<dbReference type="EMBL" id="AP018365">
    <property type="protein sequence ID" value="BBA98975.1"/>
    <property type="molecule type" value="Genomic_DNA"/>
</dbReference>
<reference evidence="2 3" key="1">
    <citation type="journal article" date="2010" name="J. Bacteriol.">
        <title>Biochemical characterization of a novel indole prenyltransferase from Streptomyces sp. SN-593.</title>
        <authorList>
            <person name="Takahashi S."/>
            <person name="Takagi H."/>
            <person name="Toyoda A."/>
            <person name="Uramoto M."/>
            <person name="Nogawa T."/>
            <person name="Ueki M."/>
            <person name="Sakaki Y."/>
            <person name="Osada H."/>
        </authorList>
    </citation>
    <scope>NUCLEOTIDE SEQUENCE [LARGE SCALE GENOMIC DNA]</scope>
    <source>
        <strain evidence="2 3">SN-593</strain>
    </source>
</reference>
<dbReference type="AlphaFoldDB" id="A0A7U3VPR3"/>
<name>A0A7U3VPR3_9ACTN</name>
<sequence>MGGKGAPAARGRRLRAGAHEEDLMRALETIGFSLLVMAICVGLLLALMGGLRYRGDPPAHHRRRHLLHH</sequence>
<keyword evidence="1" id="KW-0472">Membrane</keyword>
<keyword evidence="3" id="KW-1185">Reference proteome</keyword>
<organism evidence="2 3">
    <name type="scientific">Actinacidiphila reveromycinica</name>
    <dbReference type="NCBI Taxonomy" id="659352"/>
    <lineage>
        <taxon>Bacteria</taxon>
        <taxon>Bacillati</taxon>
        <taxon>Actinomycetota</taxon>
        <taxon>Actinomycetes</taxon>
        <taxon>Kitasatosporales</taxon>
        <taxon>Streptomycetaceae</taxon>
        <taxon>Actinacidiphila</taxon>
    </lineage>
</organism>
<evidence type="ECO:0000313" key="2">
    <source>
        <dbReference type="EMBL" id="BBA98975.1"/>
    </source>
</evidence>
<reference evidence="2 3" key="4">
    <citation type="journal article" date="2020" name="Sci. Rep.">
        <title>beta-carboline chemical signals induce reveromycin production through a LuxR family regulator in Streptomyces sp. SN-593.</title>
        <authorList>
            <person name="Panthee S."/>
            <person name="Kito N."/>
            <person name="Hayashi T."/>
            <person name="Shimizu T."/>
            <person name="Ishikawa J."/>
            <person name="Hamamoto H."/>
            <person name="Osada H."/>
            <person name="Takahashi S."/>
        </authorList>
    </citation>
    <scope>NUCLEOTIDE SEQUENCE [LARGE SCALE GENOMIC DNA]</scope>
    <source>
        <strain evidence="2 3">SN-593</strain>
    </source>
</reference>
<reference evidence="2 3" key="3">
    <citation type="journal article" date="2011" name="Nat. Chem. Biol.">
        <title>Reveromycin A biosynthesis uses RevG and RevJ for stereospecific spiroacetal formation.</title>
        <authorList>
            <person name="Takahashi S."/>
            <person name="Toyoda A."/>
            <person name="Sekiyama Y."/>
            <person name="Takagi H."/>
            <person name="Nogawa T."/>
            <person name="Uramoto M."/>
            <person name="Suzuki R."/>
            <person name="Koshino H."/>
            <person name="Kumano T."/>
            <person name="Panthee S."/>
            <person name="Dairi T."/>
            <person name="Ishikawa J."/>
            <person name="Ikeda H."/>
            <person name="Sakaki Y."/>
            <person name="Osada H."/>
        </authorList>
    </citation>
    <scope>NUCLEOTIDE SEQUENCE [LARGE SCALE GENOMIC DNA]</scope>
    <source>
        <strain evidence="2 3">SN-593</strain>
    </source>
</reference>
<dbReference type="Proteomes" id="UP000595703">
    <property type="component" value="Chromosome"/>
</dbReference>